<evidence type="ECO:0000313" key="2">
    <source>
        <dbReference type="Proteomes" id="UP000265520"/>
    </source>
</evidence>
<dbReference type="Proteomes" id="UP000265520">
    <property type="component" value="Unassembled WGS sequence"/>
</dbReference>
<name>A0A392NRA1_9FABA</name>
<dbReference type="EMBL" id="LXQA010047579">
    <property type="protein sequence ID" value="MCI01924.1"/>
    <property type="molecule type" value="Genomic_DNA"/>
</dbReference>
<feature type="non-terminal residue" evidence="1">
    <location>
        <position position="127"/>
    </location>
</feature>
<dbReference type="AlphaFoldDB" id="A0A392NRA1"/>
<proteinExistence type="predicted"/>
<accession>A0A392NRA1</accession>
<sequence length="127" mass="13757">MKRRLQAYDMSLESYLKVSSSSAASPVLRCIDTRLLLSVKTKEAMVNLLDGVAEDEPVVIPQLKSLPPVNPLPVVTMKAEPVFVSRMAPEEVIDLGDDVVSFSGAVPLSTEYDSDLATALHQSLVDV</sequence>
<evidence type="ECO:0000313" key="1">
    <source>
        <dbReference type="EMBL" id="MCI01924.1"/>
    </source>
</evidence>
<protein>
    <submittedName>
        <fullName evidence="1">Uncharacterized protein</fullName>
    </submittedName>
</protein>
<organism evidence="1 2">
    <name type="scientific">Trifolium medium</name>
    <dbReference type="NCBI Taxonomy" id="97028"/>
    <lineage>
        <taxon>Eukaryota</taxon>
        <taxon>Viridiplantae</taxon>
        <taxon>Streptophyta</taxon>
        <taxon>Embryophyta</taxon>
        <taxon>Tracheophyta</taxon>
        <taxon>Spermatophyta</taxon>
        <taxon>Magnoliopsida</taxon>
        <taxon>eudicotyledons</taxon>
        <taxon>Gunneridae</taxon>
        <taxon>Pentapetalae</taxon>
        <taxon>rosids</taxon>
        <taxon>fabids</taxon>
        <taxon>Fabales</taxon>
        <taxon>Fabaceae</taxon>
        <taxon>Papilionoideae</taxon>
        <taxon>50 kb inversion clade</taxon>
        <taxon>NPAAA clade</taxon>
        <taxon>Hologalegina</taxon>
        <taxon>IRL clade</taxon>
        <taxon>Trifolieae</taxon>
        <taxon>Trifolium</taxon>
    </lineage>
</organism>
<keyword evidence="2" id="KW-1185">Reference proteome</keyword>
<comment type="caution">
    <text evidence="1">The sequence shown here is derived from an EMBL/GenBank/DDBJ whole genome shotgun (WGS) entry which is preliminary data.</text>
</comment>
<reference evidence="1 2" key="1">
    <citation type="journal article" date="2018" name="Front. Plant Sci.">
        <title>Red Clover (Trifolium pratense) and Zigzag Clover (T. medium) - A Picture of Genomic Similarities and Differences.</title>
        <authorList>
            <person name="Dluhosova J."/>
            <person name="Istvanek J."/>
            <person name="Nedelnik J."/>
            <person name="Repkova J."/>
        </authorList>
    </citation>
    <scope>NUCLEOTIDE SEQUENCE [LARGE SCALE GENOMIC DNA]</scope>
    <source>
        <strain evidence="2">cv. 10/8</strain>
        <tissue evidence="1">Leaf</tissue>
    </source>
</reference>